<dbReference type="EMBL" id="BAAAME010000002">
    <property type="protein sequence ID" value="GAA1728147.1"/>
    <property type="molecule type" value="Genomic_DNA"/>
</dbReference>
<dbReference type="Proteomes" id="UP001501057">
    <property type="component" value="Unassembled WGS sequence"/>
</dbReference>
<keyword evidence="3" id="KW-1185">Reference proteome</keyword>
<evidence type="ECO:0000256" key="1">
    <source>
        <dbReference type="SAM" id="MobiDB-lite"/>
    </source>
</evidence>
<gene>
    <name evidence="2" type="ORF">GCM10009710_05990</name>
</gene>
<proteinExistence type="predicted"/>
<evidence type="ECO:0000313" key="2">
    <source>
        <dbReference type="EMBL" id="GAA1728147.1"/>
    </source>
</evidence>
<feature type="region of interest" description="Disordered" evidence="1">
    <location>
        <begin position="1"/>
        <end position="29"/>
    </location>
</feature>
<accession>A0ABN2JIQ0</accession>
<evidence type="ECO:0008006" key="4">
    <source>
        <dbReference type="Google" id="ProtNLM"/>
    </source>
</evidence>
<dbReference type="RefSeq" id="WP_344197592.1">
    <property type="nucleotide sequence ID" value="NZ_BAAAME010000002.1"/>
</dbReference>
<organism evidence="2 3">
    <name type="scientific">Aeromicrobium alkaliterrae</name>
    <dbReference type="NCBI Taxonomy" id="302168"/>
    <lineage>
        <taxon>Bacteria</taxon>
        <taxon>Bacillati</taxon>
        <taxon>Actinomycetota</taxon>
        <taxon>Actinomycetes</taxon>
        <taxon>Propionibacteriales</taxon>
        <taxon>Nocardioidaceae</taxon>
        <taxon>Aeromicrobium</taxon>
    </lineage>
</organism>
<dbReference type="Pfam" id="PF14019">
    <property type="entry name" value="DUF4235"/>
    <property type="match status" value="1"/>
</dbReference>
<reference evidence="2 3" key="1">
    <citation type="journal article" date="2019" name="Int. J. Syst. Evol. Microbiol.">
        <title>The Global Catalogue of Microorganisms (GCM) 10K type strain sequencing project: providing services to taxonomists for standard genome sequencing and annotation.</title>
        <authorList>
            <consortium name="The Broad Institute Genomics Platform"/>
            <consortium name="The Broad Institute Genome Sequencing Center for Infectious Disease"/>
            <person name="Wu L."/>
            <person name="Ma J."/>
        </authorList>
    </citation>
    <scope>NUCLEOTIDE SEQUENCE [LARGE SCALE GENOMIC DNA]</scope>
    <source>
        <strain evidence="2 3">JCM 13518</strain>
    </source>
</reference>
<protein>
    <recommendedName>
        <fullName evidence="4">DUF4235 domain-containing protein</fullName>
    </recommendedName>
</protein>
<dbReference type="InterPro" id="IPR025329">
    <property type="entry name" value="DUF4235"/>
</dbReference>
<name>A0ABN2JIQ0_9ACTN</name>
<sequence>MSKRRQRTKDRVSAATPSPAPKQGRSSKTAWKLMDRSTSLAATAAAPLLASTAWRLVTGRKPPTAGDNPEVELREAIGWAIVGGALVQVVKVGVRRQTAQYWVRSTGQLPPGMKGVKGEIMAREVAEAKAEHTASVRKKKRKR</sequence>
<comment type="caution">
    <text evidence="2">The sequence shown here is derived from an EMBL/GenBank/DDBJ whole genome shotgun (WGS) entry which is preliminary data.</text>
</comment>
<evidence type="ECO:0000313" key="3">
    <source>
        <dbReference type="Proteomes" id="UP001501057"/>
    </source>
</evidence>